<name>G0EED8_PYRF1</name>
<dbReference type="EMBL" id="CP002838">
    <property type="protein sequence ID" value="AEM37979.1"/>
    <property type="molecule type" value="Genomic_DNA"/>
</dbReference>
<dbReference type="Proteomes" id="UP000001037">
    <property type="component" value="Chromosome"/>
</dbReference>
<protein>
    <recommendedName>
        <fullName evidence="3">DUF371 domain-containing protein</fullName>
    </recommendedName>
</protein>
<dbReference type="HOGENOM" id="CLU_1709202_0_0_2"/>
<dbReference type="PANTHER" id="PTHR40696">
    <property type="entry name" value="DUF371 FAMILY PROTEIN"/>
    <property type="match status" value="1"/>
</dbReference>
<dbReference type="STRING" id="694429.Pyrfu_0107"/>
<proteinExistence type="predicted"/>
<dbReference type="Gene3D" id="2.60.120.630">
    <property type="entry name" value="mth639 domain like"/>
    <property type="match status" value="1"/>
</dbReference>
<dbReference type="InParanoid" id="G0EED8"/>
<dbReference type="OrthoDB" id="9265at2157"/>
<dbReference type="RefSeq" id="WP_014025656.1">
    <property type="nucleotide sequence ID" value="NC_015931.1"/>
</dbReference>
<evidence type="ECO:0000313" key="2">
    <source>
        <dbReference type="Proteomes" id="UP000001037"/>
    </source>
</evidence>
<dbReference type="InterPro" id="IPR007171">
    <property type="entry name" value="DUF371"/>
</dbReference>
<keyword evidence="2" id="KW-1185">Reference proteome</keyword>
<dbReference type="PANTHER" id="PTHR40696:SF1">
    <property type="entry name" value="DUF371 DOMAIN-CONTAINING PROTEIN"/>
    <property type="match status" value="1"/>
</dbReference>
<dbReference type="eggNOG" id="arCOG04171">
    <property type="taxonomic scope" value="Archaea"/>
</dbReference>
<dbReference type="GeneID" id="300356700"/>
<dbReference type="KEGG" id="pfm:Pyrfu_0107"/>
<sequence>MARGCGLSSLKTGLIVGTCRGAMNIQASHSSTLEFSSENMVTVRGDCIVCIGLKIGLHKWCEEGKACIEIIVMPPPWRGDKPKRIVIKCLYAGPARSNNLVARRSEYVDSRTLASQCNMAADDIPNDTKRVLADPFTLVYIISRCISSSSASK</sequence>
<accession>G0EED8</accession>
<dbReference type="Pfam" id="PF04027">
    <property type="entry name" value="DUF371"/>
    <property type="match status" value="1"/>
</dbReference>
<evidence type="ECO:0008006" key="3">
    <source>
        <dbReference type="Google" id="ProtNLM"/>
    </source>
</evidence>
<reference evidence="1 2" key="1">
    <citation type="journal article" date="2011" name="Stand. Genomic Sci.">
        <title>Complete genome sequence of the hyperthermophilic chemolithoautotroph Pyrolobus fumarii type strain (1A).</title>
        <authorList>
            <person name="Anderson I."/>
            <person name="Goker M."/>
            <person name="Nolan M."/>
            <person name="Lucas S."/>
            <person name="Hammon N."/>
            <person name="Deshpande S."/>
            <person name="Cheng J.F."/>
            <person name="Tapia R."/>
            <person name="Han C."/>
            <person name="Goodwin L."/>
            <person name="Pitluck S."/>
            <person name="Huntemann M."/>
            <person name="Liolios K."/>
            <person name="Ivanova N."/>
            <person name="Pagani I."/>
            <person name="Mavromatis K."/>
            <person name="Ovchinikova G."/>
            <person name="Pati A."/>
            <person name="Chen A."/>
            <person name="Palaniappan K."/>
            <person name="Land M."/>
            <person name="Hauser L."/>
            <person name="Brambilla E.M."/>
            <person name="Huber H."/>
            <person name="Yasawong M."/>
            <person name="Rohde M."/>
            <person name="Spring S."/>
            <person name="Abt B."/>
            <person name="Sikorski J."/>
            <person name="Wirth R."/>
            <person name="Detter J.C."/>
            <person name="Woyke T."/>
            <person name="Bristow J."/>
            <person name="Eisen J.A."/>
            <person name="Markowitz V."/>
            <person name="Hugenholtz P."/>
            <person name="Kyrpides N.C."/>
            <person name="Klenk H.P."/>
            <person name="Lapidus A."/>
        </authorList>
    </citation>
    <scope>NUCLEOTIDE SEQUENCE [LARGE SCALE GENOMIC DNA]</scope>
    <source>
        <strain evidence="2">DSM 11204 / 1A</strain>
    </source>
</reference>
<organism evidence="1 2">
    <name type="scientific">Pyrolobus fumarii (strain DSM 11204 / 1A)</name>
    <dbReference type="NCBI Taxonomy" id="694429"/>
    <lineage>
        <taxon>Archaea</taxon>
        <taxon>Thermoproteota</taxon>
        <taxon>Thermoprotei</taxon>
        <taxon>Desulfurococcales</taxon>
        <taxon>Pyrodictiaceae</taxon>
        <taxon>Pyrolobus</taxon>
    </lineage>
</organism>
<dbReference type="InterPro" id="IPR023131">
    <property type="entry name" value="Mth639-like_dom_sf"/>
</dbReference>
<evidence type="ECO:0000313" key="1">
    <source>
        <dbReference type="EMBL" id="AEM37979.1"/>
    </source>
</evidence>
<gene>
    <name evidence="1" type="ordered locus">Pyrfu_0107</name>
</gene>
<dbReference type="AlphaFoldDB" id="G0EED8"/>